<evidence type="ECO:0000256" key="3">
    <source>
        <dbReference type="PROSITE-ProRule" id="PRU00982"/>
    </source>
</evidence>
<dbReference type="AlphaFoldDB" id="A0AAW2SDY8"/>
<feature type="domain" description="NPH3" evidence="7">
    <location>
        <begin position="240"/>
        <end position="524"/>
    </location>
</feature>
<reference evidence="8" key="1">
    <citation type="submission" date="2020-06" db="EMBL/GenBank/DDBJ databases">
        <authorList>
            <person name="Li T."/>
            <person name="Hu X."/>
            <person name="Zhang T."/>
            <person name="Song X."/>
            <person name="Zhang H."/>
            <person name="Dai N."/>
            <person name="Sheng W."/>
            <person name="Hou X."/>
            <person name="Wei L."/>
        </authorList>
    </citation>
    <scope>NUCLEOTIDE SEQUENCE</scope>
    <source>
        <strain evidence="8">KEN8</strain>
        <tissue evidence="8">Leaf</tissue>
    </source>
</reference>
<evidence type="ECO:0000259" key="7">
    <source>
        <dbReference type="PROSITE" id="PS51649"/>
    </source>
</evidence>
<name>A0AAW2SDY8_9LAMI</name>
<dbReference type="InterPro" id="IPR000210">
    <property type="entry name" value="BTB/POZ_dom"/>
</dbReference>
<dbReference type="Pfam" id="PF03000">
    <property type="entry name" value="NPH3"/>
    <property type="match status" value="1"/>
</dbReference>
<evidence type="ECO:0000259" key="6">
    <source>
        <dbReference type="PROSITE" id="PS50097"/>
    </source>
</evidence>
<evidence type="ECO:0000256" key="2">
    <source>
        <dbReference type="ARBA" id="ARBA00022786"/>
    </source>
</evidence>
<feature type="domain" description="BTB" evidence="6">
    <location>
        <begin position="25"/>
        <end position="125"/>
    </location>
</feature>
<comment type="caution">
    <text evidence="8">The sequence shown here is derived from an EMBL/GenBank/DDBJ whole genome shotgun (WGS) entry which is preliminary data.</text>
</comment>
<dbReference type="PANTHER" id="PTHR32370">
    <property type="entry name" value="OS12G0117600 PROTEIN"/>
    <property type="match status" value="1"/>
</dbReference>
<sequence>MAPAGKISGFHREGNDWFCNASLPSDITVVVDEVNFHLHKVYVIWRHQIVNDFLRVPVFSIYYVQSSLSAVSSYFKMWKIAAICEESQSTTEEILTVTLEEFPGGADTFFIIVKFCYGGRVEFTPRNVVILYCAADYLCMTDDYGEDNLLSKSESFFHKHILRNWKDCILALQSCEPVIPRADKLQIISRCMNALSVMICTDPSLFGWPMMMYGSLQSPGGSILWNGINTGARIQTNESDWWFEDISYLCFQLFERLIQTMEAKGITPENLARAIMYYCKRYLPGLGRWQGGQSGISRSVASFSMTPATVNQRALLESVIKLLPEKKGKSFCRFLLGLLRVALILGVNHTCQDSLERRIGVQLELATLDSLLIPSYSDSDTLYNSDCVERMIHHFVSSEPSLTSISPTSFDLDTSPSLGRLKRVAKLVDNYIAEVASDVNLKPTKFRSLAEALPGSSRSLHDGLYRALDIYFKSHSWLSEKEREQLCSIIDFQKLSIDACAHASQNERLPLRVVLQVLFFEQMQLRTALAGCLHLLDNETAPTNPNEATGQRTQRDGWVTVVRENQVLKTDMERMRSRVVELEEEFSQIKEEMKKVTKSHSYISSPRFLARGIGCKLLPRSSNVEQDILESTAPTPRASVEQAQPSTRSLHRKSSSLF</sequence>
<evidence type="ECO:0000256" key="1">
    <source>
        <dbReference type="ARBA" id="ARBA00004906"/>
    </source>
</evidence>
<dbReference type="Gene3D" id="3.30.710.10">
    <property type="entry name" value="Potassium Channel Kv1.1, Chain A"/>
    <property type="match status" value="1"/>
</dbReference>
<feature type="compositionally biased region" description="Basic residues" evidence="5">
    <location>
        <begin position="649"/>
        <end position="658"/>
    </location>
</feature>
<gene>
    <name evidence="8" type="ORF">Scaly_0417900</name>
</gene>
<dbReference type="PROSITE" id="PS50097">
    <property type="entry name" value="BTB"/>
    <property type="match status" value="1"/>
</dbReference>
<feature type="region of interest" description="Disordered" evidence="5">
    <location>
        <begin position="630"/>
        <end position="658"/>
    </location>
</feature>
<keyword evidence="4" id="KW-0175">Coiled coil</keyword>
<proteinExistence type="inferred from homology"/>
<dbReference type="SUPFAM" id="SSF54695">
    <property type="entry name" value="POZ domain"/>
    <property type="match status" value="1"/>
</dbReference>
<dbReference type="PROSITE" id="PS51649">
    <property type="entry name" value="NPH3"/>
    <property type="match status" value="1"/>
</dbReference>
<organism evidence="8">
    <name type="scientific">Sesamum calycinum</name>
    <dbReference type="NCBI Taxonomy" id="2727403"/>
    <lineage>
        <taxon>Eukaryota</taxon>
        <taxon>Viridiplantae</taxon>
        <taxon>Streptophyta</taxon>
        <taxon>Embryophyta</taxon>
        <taxon>Tracheophyta</taxon>
        <taxon>Spermatophyta</taxon>
        <taxon>Magnoliopsida</taxon>
        <taxon>eudicotyledons</taxon>
        <taxon>Gunneridae</taxon>
        <taxon>Pentapetalae</taxon>
        <taxon>asterids</taxon>
        <taxon>lamiids</taxon>
        <taxon>Lamiales</taxon>
        <taxon>Pedaliaceae</taxon>
        <taxon>Sesamum</taxon>
    </lineage>
</organism>
<feature type="coiled-coil region" evidence="4">
    <location>
        <begin position="565"/>
        <end position="599"/>
    </location>
</feature>
<accession>A0AAW2SDY8</accession>
<dbReference type="InterPro" id="IPR027356">
    <property type="entry name" value="NPH3_dom"/>
</dbReference>
<evidence type="ECO:0000256" key="5">
    <source>
        <dbReference type="SAM" id="MobiDB-lite"/>
    </source>
</evidence>
<protein>
    <submittedName>
        <fullName evidence="8">BTB/POZ domain-containing protein</fullName>
    </submittedName>
</protein>
<keyword evidence="2" id="KW-0833">Ubl conjugation pathway</keyword>
<comment type="pathway">
    <text evidence="1">Protein modification; protein ubiquitination.</text>
</comment>
<dbReference type="InterPro" id="IPR011333">
    <property type="entry name" value="SKP1/BTB/POZ_sf"/>
</dbReference>
<evidence type="ECO:0000256" key="4">
    <source>
        <dbReference type="SAM" id="Coils"/>
    </source>
</evidence>
<dbReference type="InterPro" id="IPR043454">
    <property type="entry name" value="NPH3/RPT2-like"/>
</dbReference>
<dbReference type="EMBL" id="JACGWM010000002">
    <property type="protein sequence ID" value="KAL0390608.1"/>
    <property type="molecule type" value="Genomic_DNA"/>
</dbReference>
<evidence type="ECO:0000313" key="8">
    <source>
        <dbReference type="EMBL" id="KAL0390608.1"/>
    </source>
</evidence>
<reference evidence="8" key="2">
    <citation type="journal article" date="2024" name="Plant">
        <title>Genomic evolution and insights into agronomic trait innovations of Sesamum species.</title>
        <authorList>
            <person name="Miao H."/>
            <person name="Wang L."/>
            <person name="Qu L."/>
            <person name="Liu H."/>
            <person name="Sun Y."/>
            <person name="Le M."/>
            <person name="Wang Q."/>
            <person name="Wei S."/>
            <person name="Zheng Y."/>
            <person name="Lin W."/>
            <person name="Duan Y."/>
            <person name="Cao H."/>
            <person name="Xiong S."/>
            <person name="Wang X."/>
            <person name="Wei L."/>
            <person name="Li C."/>
            <person name="Ma Q."/>
            <person name="Ju M."/>
            <person name="Zhao R."/>
            <person name="Li G."/>
            <person name="Mu C."/>
            <person name="Tian Q."/>
            <person name="Mei H."/>
            <person name="Zhang T."/>
            <person name="Gao T."/>
            <person name="Zhang H."/>
        </authorList>
    </citation>
    <scope>NUCLEOTIDE SEQUENCE</scope>
    <source>
        <strain evidence="8">KEN8</strain>
    </source>
</reference>
<comment type="similarity">
    <text evidence="3">Belongs to the NPH3 family.</text>
</comment>